<dbReference type="InterPro" id="IPR006440">
    <property type="entry name" value="Doc"/>
</dbReference>
<evidence type="ECO:0000259" key="1">
    <source>
        <dbReference type="PROSITE" id="PS51459"/>
    </source>
</evidence>
<accession>A0A4P6PXW2</accession>
<sequence length="129" mass="13841">MSEATEYLDLDDLVAAADVAIGSRPQVRDWGLLEAALARPRASVFGEDAYPGLNVKAAALLHSLVTNHGLVDGNKRLGLVAVLLFYGMNGCDLTATEDERVELIVAVSDGRLSDVEKIAEHLAPWVSRL</sequence>
<dbReference type="AlphaFoldDB" id="A0A4P6PXW2"/>
<dbReference type="OrthoDB" id="9802752at2"/>
<keyword evidence="3" id="KW-1185">Reference proteome</keyword>
<dbReference type="EMBL" id="CP036455">
    <property type="protein sequence ID" value="QBI52530.1"/>
    <property type="molecule type" value="Genomic_DNA"/>
</dbReference>
<feature type="domain" description="Fido" evidence="1">
    <location>
        <begin position="8"/>
        <end position="128"/>
    </location>
</feature>
<protein>
    <submittedName>
        <fullName evidence="2">Toxin Doc</fullName>
    </submittedName>
</protein>
<proteinExistence type="predicted"/>
<dbReference type="GO" id="GO:0016301">
    <property type="term" value="F:kinase activity"/>
    <property type="evidence" value="ECO:0007669"/>
    <property type="project" value="InterPro"/>
</dbReference>
<dbReference type="InterPro" id="IPR053737">
    <property type="entry name" value="Type_II_TA_Toxin"/>
</dbReference>
<dbReference type="KEGG" id="strr:EKD16_03600"/>
<reference evidence="2 3" key="1">
    <citation type="submission" date="2019-02" db="EMBL/GenBank/DDBJ databases">
        <authorList>
            <person name="Khodamoradi S."/>
            <person name="Hahnke R.L."/>
            <person name="Kaempfer P."/>
            <person name="Schumann P."/>
            <person name="Rohde M."/>
            <person name="Steinert M."/>
            <person name="Luzhetskyy A."/>
            <person name="Wink J."/>
            <person name="Ruckert C."/>
        </authorList>
    </citation>
    <scope>NUCLEOTIDE SEQUENCE [LARGE SCALE GENOMIC DNA]</scope>
    <source>
        <strain evidence="2 3">M2</strain>
    </source>
</reference>
<dbReference type="RefSeq" id="WP_131097069.1">
    <property type="nucleotide sequence ID" value="NZ_CP036455.1"/>
</dbReference>
<dbReference type="PROSITE" id="PS51459">
    <property type="entry name" value="FIDO"/>
    <property type="match status" value="1"/>
</dbReference>
<organism evidence="2 3">
    <name type="scientific">Streptomonospora litoralis</name>
    <dbReference type="NCBI Taxonomy" id="2498135"/>
    <lineage>
        <taxon>Bacteria</taxon>
        <taxon>Bacillati</taxon>
        <taxon>Actinomycetota</taxon>
        <taxon>Actinomycetes</taxon>
        <taxon>Streptosporangiales</taxon>
        <taxon>Nocardiopsidaceae</taxon>
        <taxon>Streptomonospora</taxon>
    </lineage>
</organism>
<dbReference type="Proteomes" id="UP000292235">
    <property type="component" value="Chromosome"/>
</dbReference>
<dbReference type="PANTHER" id="PTHR39426:SF1">
    <property type="entry name" value="HOMOLOGY TO DEATH-ON-CURING PROTEIN OF PHAGE P1"/>
    <property type="match status" value="1"/>
</dbReference>
<evidence type="ECO:0000313" key="3">
    <source>
        <dbReference type="Proteomes" id="UP000292235"/>
    </source>
</evidence>
<dbReference type="PANTHER" id="PTHR39426">
    <property type="entry name" value="HOMOLOGY TO DEATH-ON-CURING PROTEIN OF PHAGE P1"/>
    <property type="match status" value="1"/>
</dbReference>
<dbReference type="InterPro" id="IPR003812">
    <property type="entry name" value="Fido"/>
</dbReference>
<gene>
    <name evidence="2" type="primary">doc</name>
    <name evidence="2" type="ORF">EKD16_03600</name>
</gene>
<dbReference type="Pfam" id="PF02661">
    <property type="entry name" value="Fic"/>
    <property type="match status" value="1"/>
</dbReference>
<evidence type="ECO:0000313" key="2">
    <source>
        <dbReference type="EMBL" id="QBI52530.1"/>
    </source>
</evidence>
<dbReference type="Gene3D" id="1.20.120.1870">
    <property type="entry name" value="Fic/DOC protein, Fido domain"/>
    <property type="match status" value="1"/>
</dbReference>
<dbReference type="NCBIfam" id="TIGR01550">
    <property type="entry name" value="DOC_P1"/>
    <property type="match status" value="1"/>
</dbReference>
<name>A0A4P6PXW2_9ACTN</name>